<comment type="caution">
    <text evidence="1">The sequence shown here is derived from an EMBL/GenBank/DDBJ whole genome shotgun (WGS) entry which is preliminary data.</text>
</comment>
<name>A0A9D9I9Z0_9SPIO</name>
<dbReference type="EMBL" id="JADIMF010000018">
    <property type="protein sequence ID" value="MBO8468366.1"/>
    <property type="molecule type" value="Genomic_DNA"/>
</dbReference>
<accession>A0A9D9I9Z0</accession>
<dbReference type="Pfam" id="PF16161">
    <property type="entry name" value="DUF4867"/>
    <property type="match status" value="1"/>
</dbReference>
<proteinExistence type="predicted"/>
<evidence type="ECO:0000313" key="1">
    <source>
        <dbReference type="EMBL" id="MBO8468366.1"/>
    </source>
</evidence>
<reference evidence="1" key="2">
    <citation type="journal article" date="2021" name="PeerJ">
        <title>Extensive microbial diversity within the chicken gut microbiome revealed by metagenomics and culture.</title>
        <authorList>
            <person name="Gilroy R."/>
            <person name="Ravi A."/>
            <person name="Getino M."/>
            <person name="Pursley I."/>
            <person name="Horton D.L."/>
            <person name="Alikhan N.F."/>
            <person name="Baker D."/>
            <person name="Gharbi K."/>
            <person name="Hall N."/>
            <person name="Watson M."/>
            <person name="Adriaenssens E.M."/>
            <person name="Foster-Nyarko E."/>
            <person name="Jarju S."/>
            <person name="Secka A."/>
            <person name="Antonio M."/>
            <person name="Oren A."/>
            <person name="Chaudhuri R.R."/>
            <person name="La Ragione R."/>
            <person name="Hildebrand F."/>
            <person name="Pallen M.J."/>
        </authorList>
    </citation>
    <scope>NUCLEOTIDE SEQUENCE</scope>
    <source>
        <strain evidence="1">14700</strain>
    </source>
</reference>
<gene>
    <name evidence="1" type="ORF">IAA72_01095</name>
</gene>
<sequence>MKIYDVYSEEFRDYGKVVEGLDTSALLEKLDSVSPCPEDGTVYVPSSAELEALPVYSWLSDHVYGGMPIQIGYCSGTNTKLNCLEYHRGSEVNVASGSFVLLLARVQDIRDEKIDSSAVKAFRVPAGVPVIVYETTLHYAPCGVFKCLVVLPKGTNEAKPEIKAETWEDGLLFAANKWLLAHPDTSEAASGAYVGITGRNIDLKGEI</sequence>
<evidence type="ECO:0000313" key="2">
    <source>
        <dbReference type="Proteomes" id="UP000810292"/>
    </source>
</evidence>
<organism evidence="1 2">
    <name type="scientific">Candidatus Ornithospirochaeta stercoravium</name>
    <dbReference type="NCBI Taxonomy" id="2840897"/>
    <lineage>
        <taxon>Bacteria</taxon>
        <taxon>Pseudomonadati</taxon>
        <taxon>Spirochaetota</taxon>
        <taxon>Spirochaetia</taxon>
        <taxon>Spirochaetales</taxon>
        <taxon>Spirochaetaceae</taxon>
        <taxon>Spirochaetaceae incertae sedis</taxon>
        <taxon>Candidatus Ornithospirochaeta</taxon>
    </lineage>
</organism>
<dbReference type="InterPro" id="IPR032358">
    <property type="entry name" value="DUF4867"/>
</dbReference>
<dbReference type="Proteomes" id="UP000810292">
    <property type="component" value="Unassembled WGS sequence"/>
</dbReference>
<dbReference type="AlphaFoldDB" id="A0A9D9I9Z0"/>
<protein>
    <submittedName>
        <fullName evidence="1">DUF4867 family protein</fullName>
    </submittedName>
</protein>
<reference evidence="1" key="1">
    <citation type="submission" date="2020-10" db="EMBL/GenBank/DDBJ databases">
        <authorList>
            <person name="Gilroy R."/>
        </authorList>
    </citation>
    <scope>NUCLEOTIDE SEQUENCE</scope>
    <source>
        <strain evidence="1">14700</strain>
    </source>
</reference>